<comment type="caution">
    <text evidence="1">The sequence shown here is derived from an EMBL/GenBank/DDBJ whole genome shotgun (WGS) entry which is preliminary data.</text>
</comment>
<proteinExistence type="predicted"/>
<dbReference type="InterPro" id="IPR036278">
    <property type="entry name" value="Sialidase_sf"/>
</dbReference>
<evidence type="ECO:0008006" key="3">
    <source>
        <dbReference type="Google" id="ProtNLM"/>
    </source>
</evidence>
<dbReference type="Pfam" id="PF15892">
    <property type="entry name" value="BNR_4"/>
    <property type="match status" value="1"/>
</dbReference>
<reference evidence="1 2" key="1">
    <citation type="submission" date="2019-07" db="EMBL/GenBank/DDBJ databases">
        <title>Whole genome shotgun sequence of Adhaeribacter aerolatus NBRC 106133.</title>
        <authorList>
            <person name="Hosoyama A."/>
            <person name="Uohara A."/>
            <person name="Ohji S."/>
            <person name="Ichikawa N."/>
        </authorList>
    </citation>
    <scope>NUCLEOTIDE SEQUENCE [LARGE SCALE GENOMIC DNA]</scope>
    <source>
        <strain evidence="1 2">NBRC 106133</strain>
    </source>
</reference>
<accession>A0A512AZN2</accession>
<dbReference type="AlphaFoldDB" id="A0A512AZN2"/>
<dbReference type="SUPFAM" id="SSF50939">
    <property type="entry name" value="Sialidases"/>
    <property type="match status" value="1"/>
</dbReference>
<organism evidence="1 2">
    <name type="scientific">Adhaeribacter aerolatus</name>
    <dbReference type="NCBI Taxonomy" id="670289"/>
    <lineage>
        <taxon>Bacteria</taxon>
        <taxon>Pseudomonadati</taxon>
        <taxon>Bacteroidota</taxon>
        <taxon>Cytophagia</taxon>
        <taxon>Cytophagales</taxon>
        <taxon>Hymenobacteraceae</taxon>
        <taxon>Adhaeribacter</taxon>
    </lineage>
</organism>
<name>A0A512AZN2_9BACT</name>
<gene>
    <name evidence="1" type="ORF">AAE02nite_28240</name>
</gene>
<protein>
    <recommendedName>
        <fullName evidence="3">Neuraminidase</fullName>
    </recommendedName>
</protein>
<dbReference type="EMBL" id="BJYS01000020">
    <property type="protein sequence ID" value="GEO05160.1"/>
    <property type="molecule type" value="Genomic_DNA"/>
</dbReference>
<dbReference type="Proteomes" id="UP000321532">
    <property type="component" value="Unassembled WGS sequence"/>
</dbReference>
<evidence type="ECO:0000313" key="2">
    <source>
        <dbReference type="Proteomes" id="UP000321532"/>
    </source>
</evidence>
<sequence length="417" mass="47200">MAYKRIDNETPVGLGWSKNAVNAVIFRKNAVVSHAGMQYTAYYDTAGYMVLARRALKSKRWEVKRTSYQGNVKDAHNAISIMVDGDGFLHVSWDHHNNPLRYSRSVSPGSLELSPKMAMVGQDEARVTYPEFYRLPTGDLLFIYRNGASGNGDLVLNRYSRSEKKWSRLHDVLIDGEKLRNAYWQAFVDSKGTIHVSWVWRESPDVASNHDMAYARSVDGGKTWQKSTGEKYELPIKEATAEYALKIPQKSELINSTSMYADAQGRPYIATYFRPAGSPVPQYHLVFHDGTQWQVQQISNRQTPFSLSGGGTKKIPIARPQIMVNQTGGKIGAYMLFRDEERGSKVSVSICKDLATKKWEVKDLTADAVGHWEPSYDTELWRNSGLLHVFVQNVGQGDGEKLENIKPQMVRILEWKP</sequence>
<evidence type="ECO:0000313" key="1">
    <source>
        <dbReference type="EMBL" id="GEO05160.1"/>
    </source>
</evidence>
<dbReference type="Gene3D" id="2.120.10.10">
    <property type="match status" value="1"/>
</dbReference>
<dbReference type="OrthoDB" id="223410at2"/>
<keyword evidence="2" id="KW-1185">Reference proteome</keyword>